<keyword evidence="1" id="KW-1133">Transmembrane helix</keyword>
<dbReference type="RefSeq" id="WP_083711666.1">
    <property type="nucleotide sequence ID" value="NZ_FTMI01000002.1"/>
</dbReference>
<evidence type="ECO:0000313" key="3">
    <source>
        <dbReference type="Proteomes" id="UP000186235"/>
    </source>
</evidence>
<accession>A0A1N6QND4</accession>
<protein>
    <recommendedName>
        <fullName evidence="4">DUF4012 domain-containing protein</fullName>
    </recommendedName>
</protein>
<dbReference type="EMBL" id="FTMI01000002">
    <property type="protein sequence ID" value="SIQ18002.1"/>
    <property type="molecule type" value="Genomic_DNA"/>
</dbReference>
<keyword evidence="1" id="KW-0812">Transmembrane</keyword>
<dbReference type="InterPro" id="IPR025101">
    <property type="entry name" value="DUF4012"/>
</dbReference>
<proteinExistence type="predicted"/>
<dbReference type="AlphaFoldDB" id="A0A1N6QND4"/>
<feature type="transmembrane region" description="Helical" evidence="1">
    <location>
        <begin position="20"/>
        <end position="42"/>
    </location>
</feature>
<keyword evidence="3" id="KW-1185">Reference proteome</keyword>
<evidence type="ECO:0000256" key="1">
    <source>
        <dbReference type="SAM" id="Phobius"/>
    </source>
</evidence>
<gene>
    <name evidence="2" type="ORF">SAMN05518682_1666</name>
</gene>
<sequence length="608" mass="62497">MTTTERDAPPRHPRRRRSRAAWLGWVLILLAVALVVCAGLLARDALAARDALTRALDEVPAAEEALRDGDVAAADAALERVQPLTASARAHTDGPLWSLAAHLPVYGQDVRAFSVAAATADDLAAVVLPSLTQTLGSVEGDGLALTGDGVDLAPLVAAAPTVARAADAFDAIDARLATVDRDALHAEVADPYAALVARTDDLRPVVRTADRLTALAPAMLGADGPRRYLVLALNNAELRAGGGIPGALAVISADQGRVTLERQASTVGFPSFDEPVLPLDPGVEQLFTDRVGRYLQDTPLTPDFPTTAALASTMWERAQGEQVDGVVATDPVALSYLLEATGPVTVPVDGGAVDLDAGNVVQTLLSDAYGELEPGEQTDTFFAAVAAQVLEQFLAGGADPAVARDALVRGADEHRVLLWSAHEAEQERLAGTVVAGDIDTADQAAGSVGVFLNDGTGGKMGVYLGSDVRLAGSTCTAAGRVDTFEVDLASSAPADAATSLPWYVTGGGTAGVEPGVTRTFVVLYPPRDGQVSGLRRDDAPLPAQPGDVAGRGALSAMVDLTPGQSATLSFTTTTPRDAGTAAATSLDVWSTPTTTQPGLRTVDVAPCG</sequence>
<organism evidence="2 3">
    <name type="scientific">Cellulosimicrobium aquatile</name>
    <dbReference type="NCBI Taxonomy" id="1612203"/>
    <lineage>
        <taxon>Bacteria</taxon>
        <taxon>Bacillati</taxon>
        <taxon>Actinomycetota</taxon>
        <taxon>Actinomycetes</taxon>
        <taxon>Micrococcales</taxon>
        <taxon>Promicromonosporaceae</taxon>
        <taxon>Cellulosimicrobium</taxon>
    </lineage>
</organism>
<keyword evidence="1" id="KW-0472">Membrane</keyword>
<evidence type="ECO:0008006" key="4">
    <source>
        <dbReference type="Google" id="ProtNLM"/>
    </source>
</evidence>
<evidence type="ECO:0000313" key="2">
    <source>
        <dbReference type="EMBL" id="SIQ18002.1"/>
    </source>
</evidence>
<name>A0A1N6QND4_9MICO</name>
<reference evidence="3" key="1">
    <citation type="submission" date="2017-01" db="EMBL/GenBank/DDBJ databases">
        <authorList>
            <person name="Varghese N."/>
            <person name="Submissions S."/>
        </authorList>
    </citation>
    <scope>NUCLEOTIDE SEQUENCE [LARGE SCALE GENOMIC DNA]</scope>
    <source>
        <strain evidence="3">3bp</strain>
    </source>
</reference>
<dbReference type="Pfam" id="PF13196">
    <property type="entry name" value="DUF4012"/>
    <property type="match status" value="1"/>
</dbReference>
<dbReference type="Proteomes" id="UP000186235">
    <property type="component" value="Unassembled WGS sequence"/>
</dbReference>